<proteinExistence type="predicted"/>
<feature type="domain" description="N-acetyltransferase" evidence="1">
    <location>
        <begin position="3"/>
        <end position="202"/>
    </location>
</feature>
<dbReference type="CDD" id="cd04301">
    <property type="entry name" value="NAT_SF"/>
    <property type="match status" value="1"/>
</dbReference>
<dbReference type="Pfam" id="PF13508">
    <property type="entry name" value="Acetyltransf_7"/>
    <property type="match status" value="1"/>
</dbReference>
<dbReference type="OrthoDB" id="9775804at2"/>
<protein>
    <submittedName>
        <fullName evidence="2">Acetyltransferase (GNAT) domain-containing protein</fullName>
    </submittedName>
</protein>
<dbReference type="Proteomes" id="UP000242949">
    <property type="component" value="Unassembled WGS sequence"/>
</dbReference>
<dbReference type="SUPFAM" id="SSF55729">
    <property type="entry name" value="Acyl-CoA N-acyltransferases (Nat)"/>
    <property type="match status" value="1"/>
</dbReference>
<sequence>MSTRFYEIKHDDLEDVKEVLANAFMNDPLKHAFENEANFLKQYQAFFLVPVTYALKYGYVYSPSDDLEGVIVYTRGRYASMTPWRMLMSGAMKYGLQVGREPLKRLDPFMKLSKKDRKSFTSSYKDYFYVMLFGIHSDHQGKGHGKALLQHIIKQADQELLPIYLETETEKNVSIYEHFGFKVVNQHNIPSLNMTFYAMLRESKPR</sequence>
<dbReference type="PROSITE" id="PS51186">
    <property type="entry name" value="GNAT"/>
    <property type="match status" value="1"/>
</dbReference>
<dbReference type="EMBL" id="FMYI01000001">
    <property type="protein sequence ID" value="SDB83405.1"/>
    <property type="molecule type" value="Genomic_DNA"/>
</dbReference>
<dbReference type="PANTHER" id="PTHR42791">
    <property type="entry name" value="GNAT FAMILY ACETYLTRANSFERASE"/>
    <property type="match status" value="1"/>
</dbReference>
<keyword evidence="2" id="KW-0808">Transferase</keyword>
<dbReference type="PANTHER" id="PTHR42791:SF1">
    <property type="entry name" value="N-ACETYLTRANSFERASE DOMAIN-CONTAINING PROTEIN"/>
    <property type="match status" value="1"/>
</dbReference>
<dbReference type="STRING" id="1612202.SAMN05421734_101307"/>
<dbReference type="Gene3D" id="3.40.630.30">
    <property type="match status" value="1"/>
</dbReference>
<dbReference type="GO" id="GO:0016747">
    <property type="term" value="F:acyltransferase activity, transferring groups other than amino-acyl groups"/>
    <property type="evidence" value="ECO:0007669"/>
    <property type="project" value="InterPro"/>
</dbReference>
<dbReference type="InterPro" id="IPR016181">
    <property type="entry name" value="Acyl_CoA_acyltransferase"/>
</dbReference>
<name>A0A1G6GNS8_9BACI</name>
<evidence type="ECO:0000259" key="1">
    <source>
        <dbReference type="PROSITE" id="PS51186"/>
    </source>
</evidence>
<dbReference type="AlphaFoldDB" id="A0A1G6GNS8"/>
<gene>
    <name evidence="2" type="ORF">SAMN05421734_101307</name>
</gene>
<dbReference type="InterPro" id="IPR000182">
    <property type="entry name" value="GNAT_dom"/>
</dbReference>
<evidence type="ECO:0000313" key="3">
    <source>
        <dbReference type="Proteomes" id="UP000242949"/>
    </source>
</evidence>
<evidence type="ECO:0000313" key="2">
    <source>
        <dbReference type="EMBL" id="SDB83405.1"/>
    </source>
</evidence>
<dbReference type="InterPro" id="IPR052523">
    <property type="entry name" value="Trichothecene_AcTrans"/>
</dbReference>
<organism evidence="2 3">
    <name type="scientific">Pelagirhabdus alkalitolerans</name>
    <dbReference type="NCBI Taxonomy" id="1612202"/>
    <lineage>
        <taxon>Bacteria</taxon>
        <taxon>Bacillati</taxon>
        <taxon>Bacillota</taxon>
        <taxon>Bacilli</taxon>
        <taxon>Bacillales</taxon>
        <taxon>Bacillaceae</taxon>
        <taxon>Pelagirhabdus</taxon>
    </lineage>
</organism>
<dbReference type="RefSeq" id="WP_090792234.1">
    <property type="nucleotide sequence ID" value="NZ_FMYI01000001.1"/>
</dbReference>
<keyword evidence="3" id="KW-1185">Reference proteome</keyword>
<reference evidence="3" key="1">
    <citation type="submission" date="2016-09" db="EMBL/GenBank/DDBJ databases">
        <authorList>
            <person name="Varghese N."/>
            <person name="Submissions S."/>
        </authorList>
    </citation>
    <scope>NUCLEOTIDE SEQUENCE [LARGE SCALE GENOMIC DNA]</scope>
    <source>
        <strain evidence="3">S5</strain>
    </source>
</reference>
<accession>A0A1G6GNS8</accession>